<dbReference type="AlphaFoldDB" id="M4F8S5"/>
<keyword evidence="13 14" id="KW-0407">Ion channel</keyword>
<evidence type="ECO:0000256" key="10">
    <source>
        <dbReference type="ARBA" id="ARBA00023170"/>
    </source>
</evidence>
<keyword evidence="4 14" id="KW-0813">Transport</keyword>
<dbReference type="InterPro" id="IPR044440">
    <property type="entry name" value="GABAb_receptor_plant_PBP1"/>
</dbReference>
<evidence type="ECO:0000256" key="7">
    <source>
        <dbReference type="ARBA" id="ARBA00022989"/>
    </source>
</evidence>
<evidence type="ECO:0000256" key="15">
    <source>
        <dbReference type="SAM" id="Phobius"/>
    </source>
</evidence>
<feature type="signal peptide" evidence="16">
    <location>
        <begin position="1"/>
        <end position="27"/>
    </location>
</feature>
<dbReference type="OMA" id="FVHEFGW"/>
<dbReference type="InterPro" id="IPR001828">
    <property type="entry name" value="ANF_lig-bd_rcpt"/>
</dbReference>
<keyword evidence="20" id="KW-1185">Reference proteome</keyword>
<comment type="function">
    <text evidence="14">Glutamate-gated receptor that probably acts as non-selective cation channel.</text>
</comment>
<evidence type="ECO:0000256" key="1">
    <source>
        <dbReference type="ARBA" id="ARBA00004141"/>
    </source>
</evidence>
<comment type="similarity">
    <text evidence="2 14">Belongs to the glutamate-gated ion channel (TC 1.A.10.1) family.</text>
</comment>
<dbReference type="SUPFAM" id="SSF53822">
    <property type="entry name" value="Periplasmic binding protein-like I"/>
    <property type="match status" value="1"/>
</dbReference>
<evidence type="ECO:0000256" key="13">
    <source>
        <dbReference type="ARBA" id="ARBA00023303"/>
    </source>
</evidence>
<dbReference type="FunFam" id="3.40.50.2300:FF:000629">
    <property type="entry name" value="Glutamate receptor 1.3"/>
    <property type="match status" value="1"/>
</dbReference>
<dbReference type="STRING" id="51351.M4F8S5"/>
<reference evidence="19" key="3">
    <citation type="submission" date="2023-03" db="UniProtKB">
        <authorList>
            <consortium name="EnsemblPlants"/>
        </authorList>
    </citation>
    <scope>IDENTIFICATION</scope>
    <source>
        <strain evidence="19">cv. Chiifu-401-42</strain>
    </source>
</reference>
<dbReference type="SMART" id="SM00062">
    <property type="entry name" value="PBPb"/>
    <property type="match status" value="1"/>
</dbReference>
<evidence type="ECO:0000313" key="19">
    <source>
        <dbReference type="EnsemblPlants" id="Bra037487.1-P"/>
    </source>
</evidence>
<dbReference type="InterPro" id="IPR028082">
    <property type="entry name" value="Peripla_BP_I"/>
</dbReference>
<proteinExistence type="inferred from homology"/>
<dbReference type="PANTHER" id="PTHR34836:SF6">
    <property type="entry name" value="PERIPLASMIC BINDING PROTEIN-LIKE I"/>
    <property type="match status" value="1"/>
</dbReference>
<keyword evidence="5 15" id="KW-0812">Transmembrane</keyword>
<feature type="domain" description="Solute-binding protein family 3/N-terminal" evidence="17">
    <location>
        <begin position="450"/>
        <end position="719"/>
    </location>
</feature>
<sequence length="811" mass="90310">MKRFGFQNPTLVSFLLVLLLFISNCLASSQNDDVNKDSGSEYDRVPVQVPVGLVLDLGSVEGKIVRSSLSMALSDFYTVHNNYKIRVSLSVRNSHGEPLLALASGVDLLQAVGVEVIIVGSSFLETKLLAELGEKARVPVVSLNSPISSSLSRYSHLIQAAHDSSSEAKGITAFVHEFGWNSVVLVYEDDDDWRESIQLMVDHFGENEVRVRSKVGFTSSSSDELMMDRLRKVKGLGMTVFVVHLSELVATHLFQVAEKLGMMGEGFAWILTAKSMNSFHESTGDTREVMEGVVGFKSYIPKSKELQNFTLRWRKSLANDEAVGLEINRLSIAGVWAHDIAWALARAVEVTRMVNASSSTLLEAIKENRFKGLSGDFQIKDKNFLSDKFEIVNLIGSGERGVGFWNSNGSFSNRRRLSSSTRNKLETIIWPGGSAQSPNGRNSGEIKRKKLRVLVTSSNRFPRLVKVTTDPATNIVSAEGFCIDVFKASINPFNYDVEFILWRNGSNYDKLAHALYNQKDKYDAAVGDITITSNRLKYVDFTMAFTELGLGIVAPKERREKLKHNLSRFVVTVWVFAVLILTTSYTATLTSMMTVQQIRFNSNTDFVGHLSGSIIANASLTGPRLRATNTKGLNTSQDYAEALLNKTVAFIVDELPYLNVLLGEKPAQFIMVKSQCTTNGFGFMFQKGDELVHNVSTEIAKLRTEGKLGEIEKGWFENQLPYTTDDISNPITLYRFRGLFMITGLSSAFALAILVILWLRDRWKDLVNSVNVFISRLLVHFRILLARTIHPSPLDDHIGESVVQMGQGNRQ</sequence>
<keyword evidence="8 14" id="KW-0406">Ion transport</keyword>
<evidence type="ECO:0000256" key="9">
    <source>
        <dbReference type="ARBA" id="ARBA00023136"/>
    </source>
</evidence>
<dbReference type="GO" id="GO:0005886">
    <property type="term" value="C:plasma membrane"/>
    <property type="evidence" value="ECO:0000318"/>
    <property type="project" value="GO_Central"/>
</dbReference>
<dbReference type="GO" id="GO:0038023">
    <property type="term" value="F:signaling receptor activity"/>
    <property type="evidence" value="ECO:0000318"/>
    <property type="project" value="GO_Central"/>
</dbReference>
<dbReference type="HOGENOM" id="CLU_007358_0_2_1"/>
<evidence type="ECO:0000256" key="16">
    <source>
        <dbReference type="SAM" id="SignalP"/>
    </source>
</evidence>
<keyword evidence="11" id="KW-0325">Glycoprotein</keyword>
<feature type="transmembrane region" description="Helical" evidence="15">
    <location>
        <begin position="569"/>
        <end position="589"/>
    </location>
</feature>
<comment type="subunit">
    <text evidence="3">May form heteromers.</text>
</comment>
<evidence type="ECO:0000256" key="14">
    <source>
        <dbReference type="PIRNR" id="PIRNR037090"/>
    </source>
</evidence>
<keyword evidence="6 16" id="KW-0732">Signal</keyword>
<dbReference type="eggNOG" id="KOG1052">
    <property type="taxonomic scope" value="Eukaryota"/>
</dbReference>
<evidence type="ECO:0000256" key="12">
    <source>
        <dbReference type="ARBA" id="ARBA00023286"/>
    </source>
</evidence>
<dbReference type="InterPro" id="IPR001320">
    <property type="entry name" value="Iontro_rcpt_C"/>
</dbReference>
<evidence type="ECO:0000256" key="11">
    <source>
        <dbReference type="ARBA" id="ARBA00023180"/>
    </source>
</evidence>
<dbReference type="InParanoid" id="M4F8S5"/>
<dbReference type="Pfam" id="PF01094">
    <property type="entry name" value="ANF_receptor"/>
    <property type="match status" value="1"/>
</dbReference>
<evidence type="ECO:0000256" key="5">
    <source>
        <dbReference type="ARBA" id="ARBA00022692"/>
    </source>
</evidence>
<feature type="transmembrane region" description="Helical" evidence="15">
    <location>
        <begin position="739"/>
        <end position="760"/>
    </location>
</feature>
<protein>
    <recommendedName>
        <fullName evidence="14">Glutamate receptor</fullName>
    </recommendedName>
</protein>
<keyword evidence="12 14" id="KW-1071">Ligand-gated ion channel</keyword>
<dbReference type="CDD" id="cd19990">
    <property type="entry name" value="PBP1_GABAb_receptor_plant"/>
    <property type="match status" value="1"/>
</dbReference>
<evidence type="ECO:0000259" key="18">
    <source>
        <dbReference type="SMART" id="SM00079"/>
    </source>
</evidence>
<feature type="chain" id="PRO_5004053211" description="Glutamate receptor" evidence="16">
    <location>
        <begin position="28"/>
        <end position="811"/>
    </location>
</feature>
<keyword evidence="7 15" id="KW-1133">Transmembrane helix</keyword>
<organism evidence="19 20">
    <name type="scientific">Brassica campestris</name>
    <name type="common">Field mustard</name>
    <dbReference type="NCBI Taxonomy" id="3711"/>
    <lineage>
        <taxon>Eukaryota</taxon>
        <taxon>Viridiplantae</taxon>
        <taxon>Streptophyta</taxon>
        <taxon>Embryophyta</taxon>
        <taxon>Tracheophyta</taxon>
        <taxon>Spermatophyta</taxon>
        <taxon>Magnoliopsida</taxon>
        <taxon>eudicotyledons</taxon>
        <taxon>Gunneridae</taxon>
        <taxon>Pentapetalae</taxon>
        <taxon>rosids</taxon>
        <taxon>malvids</taxon>
        <taxon>Brassicales</taxon>
        <taxon>Brassicaceae</taxon>
        <taxon>Brassiceae</taxon>
        <taxon>Brassica</taxon>
    </lineage>
</organism>
<dbReference type="Gramene" id="Bra037487.1">
    <property type="protein sequence ID" value="Bra037487.1-P"/>
    <property type="gene ID" value="Bra037487"/>
</dbReference>
<dbReference type="CDD" id="cd13686">
    <property type="entry name" value="GluR_Plant"/>
    <property type="match status" value="1"/>
</dbReference>
<evidence type="ECO:0000259" key="17">
    <source>
        <dbReference type="SMART" id="SM00062"/>
    </source>
</evidence>
<dbReference type="InterPro" id="IPR015683">
    <property type="entry name" value="Ionotropic_Glu_rcpt"/>
</dbReference>
<dbReference type="SUPFAM" id="SSF53850">
    <property type="entry name" value="Periplasmic binding protein-like II"/>
    <property type="match status" value="1"/>
</dbReference>
<dbReference type="EnsemblPlants" id="Bra037487.1">
    <property type="protein sequence ID" value="Bra037487.1-P"/>
    <property type="gene ID" value="Bra037487"/>
</dbReference>
<dbReference type="PIRSF" id="PIRSF037090">
    <property type="entry name" value="Iontro_Glu-like_rcpt_pln"/>
    <property type="match status" value="1"/>
</dbReference>
<dbReference type="Proteomes" id="UP000011750">
    <property type="component" value="Chromosome A06"/>
</dbReference>
<name>M4F8S5_BRACM</name>
<evidence type="ECO:0000256" key="8">
    <source>
        <dbReference type="ARBA" id="ARBA00023065"/>
    </source>
</evidence>
<evidence type="ECO:0000256" key="2">
    <source>
        <dbReference type="ARBA" id="ARBA00008685"/>
    </source>
</evidence>
<evidence type="ECO:0000313" key="20">
    <source>
        <dbReference type="Proteomes" id="UP000011750"/>
    </source>
</evidence>
<reference evidence="19 20" key="1">
    <citation type="journal article" date="2011" name="Nat. Genet.">
        <title>The genome of the mesopolyploid crop species Brassica rapa.</title>
        <authorList>
            <consortium name="Brassica rapa Genome Sequencing Project Consortium"/>
            <person name="Wang X."/>
            <person name="Wang H."/>
            <person name="Wang J."/>
            <person name="Sun R."/>
            <person name="Wu J."/>
            <person name="Liu S."/>
            <person name="Bai Y."/>
            <person name="Mun J.H."/>
            <person name="Bancroft I."/>
            <person name="Cheng F."/>
            <person name="Huang S."/>
            <person name="Li X."/>
            <person name="Hua W."/>
            <person name="Wang J."/>
            <person name="Wang X."/>
            <person name="Freeling M."/>
            <person name="Pires J.C."/>
            <person name="Paterson A.H."/>
            <person name="Chalhoub B."/>
            <person name="Wang B."/>
            <person name="Hayward A."/>
            <person name="Sharpe A.G."/>
            <person name="Park B.S."/>
            <person name="Weisshaar B."/>
            <person name="Liu B."/>
            <person name="Li B."/>
            <person name="Liu B."/>
            <person name="Tong C."/>
            <person name="Song C."/>
            <person name="Duran C."/>
            <person name="Peng C."/>
            <person name="Geng C."/>
            <person name="Koh C."/>
            <person name="Lin C."/>
            <person name="Edwards D."/>
            <person name="Mu D."/>
            <person name="Shen D."/>
            <person name="Soumpourou E."/>
            <person name="Li F."/>
            <person name="Fraser F."/>
            <person name="Conant G."/>
            <person name="Lassalle G."/>
            <person name="King G.J."/>
            <person name="Bonnema G."/>
            <person name="Tang H."/>
            <person name="Wang H."/>
            <person name="Belcram H."/>
            <person name="Zhou H."/>
            <person name="Hirakawa H."/>
            <person name="Abe H."/>
            <person name="Guo H."/>
            <person name="Wang H."/>
            <person name="Jin H."/>
            <person name="Parkin I.A."/>
            <person name="Batley J."/>
            <person name="Kim J.S."/>
            <person name="Just J."/>
            <person name="Li J."/>
            <person name="Xu J."/>
            <person name="Deng J."/>
            <person name="Kim J.A."/>
            <person name="Li J."/>
            <person name="Yu J."/>
            <person name="Meng J."/>
            <person name="Wang J."/>
            <person name="Min J."/>
            <person name="Poulain J."/>
            <person name="Wang J."/>
            <person name="Hatakeyama K."/>
            <person name="Wu K."/>
            <person name="Wang L."/>
            <person name="Fang L."/>
            <person name="Trick M."/>
            <person name="Links M.G."/>
            <person name="Zhao M."/>
            <person name="Jin M."/>
            <person name="Ramchiary N."/>
            <person name="Drou N."/>
            <person name="Berkman P.J."/>
            <person name="Cai Q."/>
            <person name="Huang Q."/>
            <person name="Li R."/>
            <person name="Tabata S."/>
            <person name="Cheng S."/>
            <person name="Zhang S."/>
            <person name="Zhang S."/>
            <person name="Huang S."/>
            <person name="Sato S."/>
            <person name="Sun S."/>
            <person name="Kwon S.J."/>
            <person name="Choi S.R."/>
            <person name="Lee T.H."/>
            <person name="Fan W."/>
            <person name="Zhao X."/>
            <person name="Tan X."/>
            <person name="Xu X."/>
            <person name="Wang Y."/>
            <person name="Qiu Y."/>
            <person name="Yin Y."/>
            <person name="Li Y."/>
            <person name="Du Y."/>
            <person name="Liao Y."/>
            <person name="Lim Y."/>
            <person name="Narusaka Y."/>
            <person name="Wang Y."/>
            <person name="Wang Z."/>
            <person name="Li Z."/>
            <person name="Wang Z."/>
            <person name="Xiong Z."/>
            <person name="Zhang Z."/>
        </authorList>
    </citation>
    <scope>NUCLEOTIDE SEQUENCE [LARGE SCALE GENOMIC DNA]</scope>
    <source>
        <strain evidence="19 20">cv. Chiifu-401-42</strain>
    </source>
</reference>
<reference evidence="19 20" key="2">
    <citation type="journal article" date="2018" name="Hortic Res">
        <title>Improved Brassica rapa reference genome by single-molecule sequencing and chromosome conformation capture technologies.</title>
        <authorList>
            <person name="Zhang L."/>
            <person name="Cai X."/>
            <person name="Wu J."/>
            <person name="Liu M."/>
            <person name="Grob S."/>
            <person name="Cheng F."/>
            <person name="Liang J."/>
            <person name="Cai C."/>
            <person name="Liu Z."/>
            <person name="Liu B."/>
            <person name="Wang F."/>
            <person name="Li S."/>
            <person name="Liu F."/>
            <person name="Li X."/>
            <person name="Cheng L."/>
            <person name="Yang W."/>
            <person name="Li M.H."/>
            <person name="Grossniklaus U."/>
            <person name="Zheng H."/>
            <person name="Wang X."/>
        </authorList>
    </citation>
    <scope>NUCLEOTIDE SEQUENCE [LARGE SCALE GENOMIC DNA]</scope>
    <source>
        <strain evidence="19 20">cv. Chiifu-401-42</strain>
    </source>
</reference>
<keyword evidence="9 14" id="KW-0472">Membrane</keyword>
<dbReference type="Pfam" id="PF00060">
    <property type="entry name" value="Lig_chan"/>
    <property type="match status" value="1"/>
</dbReference>
<dbReference type="InterPro" id="IPR017103">
    <property type="entry name" value="Iontropic_Glu_rcpt_pln"/>
</dbReference>
<dbReference type="Gene3D" id="3.40.190.10">
    <property type="entry name" value="Periplasmic binding protein-like II"/>
    <property type="match status" value="3"/>
</dbReference>
<dbReference type="GO" id="GO:0015276">
    <property type="term" value="F:ligand-gated monoatomic ion channel activity"/>
    <property type="evidence" value="ECO:0000318"/>
    <property type="project" value="GO_Central"/>
</dbReference>
<evidence type="ECO:0000256" key="6">
    <source>
        <dbReference type="ARBA" id="ARBA00022729"/>
    </source>
</evidence>
<dbReference type="SMART" id="SM00079">
    <property type="entry name" value="PBPe"/>
    <property type="match status" value="1"/>
</dbReference>
<dbReference type="InterPro" id="IPR001638">
    <property type="entry name" value="Solute-binding_3/MltF_N"/>
</dbReference>
<accession>M4F8S5</accession>
<dbReference type="Gene3D" id="3.40.50.2300">
    <property type="match status" value="2"/>
</dbReference>
<feature type="domain" description="Ionotropic glutamate receptor C-terminal" evidence="18">
    <location>
        <begin position="450"/>
        <end position="718"/>
    </location>
</feature>
<evidence type="ECO:0000256" key="3">
    <source>
        <dbReference type="ARBA" id="ARBA00011095"/>
    </source>
</evidence>
<keyword evidence="10 14" id="KW-0675">Receptor</keyword>
<comment type="subcellular location">
    <subcellularLocation>
        <location evidence="1">Membrane</location>
        <topology evidence="1">Multi-pass membrane protein</topology>
    </subcellularLocation>
</comment>
<dbReference type="PANTHER" id="PTHR34836">
    <property type="entry name" value="OS06G0188250 PROTEIN"/>
    <property type="match status" value="1"/>
</dbReference>
<evidence type="ECO:0000256" key="4">
    <source>
        <dbReference type="ARBA" id="ARBA00022448"/>
    </source>
</evidence>